<proteinExistence type="predicted"/>
<evidence type="ECO:0000313" key="1">
    <source>
        <dbReference type="EMBL" id="SUP75065.1"/>
    </source>
</evidence>
<sequence length="259" mass="29662">MISFKNIRNGTSWSGVDWSVNDKRALAEIIARVALGQQRYALNILKKIDIKTLNPEQTALSGAIKLLSVGPRQKAWHRDGWVFQVLAWIAANLQDPYTLKSSPHMIHAHKGFDGVHIKIDKKNMKINNVVLCEEKATTGPRGKITSQVWPEFIDMENGVRDNELIHSIIDILERNSGLLDLDEAVSQIFWPKARSYRISITIGEKENRHGGREFLFSDYENTVKGEERERRAETFYCQDLRAWMDDLANMAITEARKMV</sequence>
<reference evidence="1 2" key="1">
    <citation type="submission" date="2018-06" db="EMBL/GenBank/DDBJ databases">
        <authorList>
            <consortium name="Pathogen Informatics"/>
            <person name="Doyle S."/>
        </authorList>
    </citation>
    <scope>NUCLEOTIDE SEQUENCE [LARGE SCALE GENOMIC DNA]</scope>
    <source>
        <strain evidence="1 2">NCTC11470</strain>
    </source>
</reference>
<gene>
    <name evidence="1" type="ORF">NCTC11470_00067</name>
</gene>
<dbReference type="OrthoDB" id="5117958at2"/>
<dbReference type="GeneID" id="57903364"/>
<accession>A0A380PN70</accession>
<evidence type="ECO:0000313" key="2">
    <source>
        <dbReference type="Proteomes" id="UP000254835"/>
    </source>
</evidence>
<dbReference type="AlphaFoldDB" id="A0A380PN70"/>
<dbReference type="Proteomes" id="UP000254835">
    <property type="component" value="Unassembled WGS sequence"/>
</dbReference>
<organism evidence="1 2">
    <name type="scientific">Yersinia frederiksenii</name>
    <dbReference type="NCBI Taxonomy" id="29484"/>
    <lineage>
        <taxon>Bacteria</taxon>
        <taxon>Pseudomonadati</taxon>
        <taxon>Pseudomonadota</taxon>
        <taxon>Gammaproteobacteria</taxon>
        <taxon>Enterobacterales</taxon>
        <taxon>Yersiniaceae</taxon>
        <taxon>Yersinia</taxon>
    </lineage>
</organism>
<protein>
    <submittedName>
        <fullName evidence="1">Uncharacterized protein</fullName>
    </submittedName>
</protein>
<dbReference type="RefSeq" id="WP_004708306.1">
    <property type="nucleotide sequence ID" value="NZ_CP023964.1"/>
</dbReference>
<name>A0A380PN70_YERFR</name>
<dbReference type="EMBL" id="UHJA01000001">
    <property type="protein sequence ID" value="SUP75065.1"/>
    <property type="molecule type" value="Genomic_DNA"/>
</dbReference>